<name>A0AAN7AX28_9PEZI</name>
<proteinExistence type="predicted"/>
<reference evidence="1" key="1">
    <citation type="journal article" date="2023" name="Mol. Phylogenet. Evol.">
        <title>Genome-scale phylogeny and comparative genomics of the fungal order Sordariales.</title>
        <authorList>
            <person name="Hensen N."/>
            <person name="Bonometti L."/>
            <person name="Westerberg I."/>
            <person name="Brannstrom I.O."/>
            <person name="Guillou S."/>
            <person name="Cros-Aarteil S."/>
            <person name="Calhoun S."/>
            <person name="Haridas S."/>
            <person name="Kuo A."/>
            <person name="Mondo S."/>
            <person name="Pangilinan J."/>
            <person name="Riley R."/>
            <person name="LaButti K."/>
            <person name="Andreopoulos B."/>
            <person name="Lipzen A."/>
            <person name="Chen C."/>
            <person name="Yan M."/>
            <person name="Daum C."/>
            <person name="Ng V."/>
            <person name="Clum A."/>
            <person name="Steindorff A."/>
            <person name="Ohm R.A."/>
            <person name="Martin F."/>
            <person name="Silar P."/>
            <person name="Natvig D.O."/>
            <person name="Lalanne C."/>
            <person name="Gautier V."/>
            <person name="Ament-Velasquez S.L."/>
            <person name="Kruys A."/>
            <person name="Hutchinson M.I."/>
            <person name="Powell A.J."/>
            <person name="Barry K."/>
            <person name="Miller A.N."/>
            <person name="Grigoriev I.V."/>
            <person name="Debuchy R."/>
            <person name="Gladieux P."/>
            <person name="Hiltunen Thoren M."/>
            <person name="Johannesson H."/>
        </authorList>
    </citation>
    <scope>NUCLEOTIDE SEQUENCE</scope>
    <source>
        <strain evidence="1">CBS 315.58</strain>
    </source>
</reference>
<evidence type="ECO:0000313" key="1">
    <source>
        <dbReference type="EMBL" id="KAK4200545.1"/>
    </source>
</evidence>
<dbReference type="EMBL" id="MU863918">
    <property type="protein sequence ID" value="KAK4200545.1"/>
    <property type="molecule type" value="Genomic_DNA"/>
</dbReference>
<organism evidence="1 2">
    <name type="scientific">Triangularia verruculosa</name>
    <dbReference type="NCBI Taxonomy" id="2587418"/>
    <lineage>
        <taxon>Eukaryota</taxon>
        <taxon>Fungi</taxon>
        <taxon>Dikarya</taxon>
        <taxon>Ascomycota</taxon>
        <taxon>Pezizomycotina</taxon>
        <taxon>Sordariomycetes</taxon>
        <taxon>Sordariomycetidae</taxon>
        <taxon>Sordariales</taxon>
        <taxon>Podosporaceae</taxon>
        <taxon>Triangularia</taxon>
    </lineage>
</organism>
<evidence type="ECO:0000313" key="2">
    <source>
        <dbReference type="Proteomes" id="UP001303160"/>
    </source>
</evidence>
<dbReference type="AlphaFoldDB" id="A0AAN7AX28"/>
<gene>
    <name evidence="1" type="ORF">QBC40DRAFT_279856</name>
</gene>
<comment type="caution">
    <text evidence="1">The sequence shown here is derived from an EMBL/GenBank/DDBJ whole genome shotgun (WGS) entry which is preliminary data.</text>
</comment>
<reference evidence="1" key="2">
    <citation type="submission" date="2023-05" db="EMBL/GenBank/DDBJ databases">
        <authorList>
            <consortium name="Lawrence Berkeley National Laboratory"/>
            <person name="Steindorff A."/>
            <person name="Hensen N."/>
            <person name="Bonometti L."/>
            <person name="Westerberg I."/>
            <person name="Brannstrom I.O."/>
            <person name="Guillou S."/>
            <person name="Cros-Aarteil S."/>
            <person name="Calhoun S."/>
            <person name="Haridas S."/>
            <person name="Kuo A."/>
            <person name="Mondo S."/>
            <person name="Pangilinan J."/>
            <person name="Riley R."/>
            <person name="Labutti K."/>
            <person name="Andreopoulos B."/>
            <person name="Lipzen A."/>
            <person name="Chen C."/>
            <person name="Yanf M."/>
            <person name="Daum C."/>
            <person name="Ng V."/>
            <person name="Clum A."/>
            <person name="Ohm R."/>
            <person name="Martin F."/>
            <person name="Silar P."/>
            <person name="Natvig D."/>
            <person name="Lalanne C."/>
            <person name="Gautier V."/>
            <person name="Ament-Velasquez S.L."/>
            <person name="Kruys A."/>
            <person name="Hutchinson M.I."/>
            <person name="Powell A.J."/>
            <person name="Barry K."/>
            <person name="Miller A.N."/>
            <person name="Grigoriev I.V."/>
            <person name="Debuchy R."/>
            <person name="Gladieux P."/>
            <person name="Thoren M.H."/>
            <person name="Johannesson H."/>
        </authorList>
    </citation>
    <scope>NUCLEOTIDE SEQUENCE</scope>
    <source>
        <strain evidence="1">CBS 315.58</strain>
    </source>
</reference>
<protein>
    <submittedName>
        <fullName evidence="1">Uncharacterized protein</fullName>
    </submittedName>
</protein>
<keyword evidence="2" id="KW-1185">Reference proteome</keyword>
<dbReference type="Proteomes" id="UP001303160">
    <property type="component" value="Unassembled WGS sequence"/>
</dbReference>
<accession>A0AAN7AX28</accession>
<sequence>MGVRGVLWGSCLVTSQARCGTEETSIKYMRSLVDTISFSYFRHTLSIPYVHNHALYRKACRLPSQPVHIYNGINTPSLTRQIL</sequence>